<evidence type="ECO:0000313" key="1">
    <source>
        <dbReference type="EMBL" id="GAA4690006.1"/>
    </source>
</evidence>
<reference evidence="2" key="1">
    <citation type="journal article" date="2019" name="Int. J. Syst. Evol. Microbiol.">
        <title>The Global Catalogue of Microorganisms (GCM) 10K type strain sequencing project: providing services to taxonomists for standard genome sequencing and annotation.</title>
        <authorList>
            <consortium name="The Broad Institute Genomics Platform"/>
            <consortium name="The Broad Institute Genome Sequencing Center for Infectious Disease"/>
            <person name="Wu L."/>
            <person name="Ma J."/>
        </authorList>
    </citation>
    <scope>NUCLEOTIDE SEQUENCE [LARGE SCALE GENOMIC DNA]</scope>
    <source>
        <strain evidence="2">JCM 18055</strain>
    </source>
</reference>
<protein>
    <submittedName>
        <fullName evidence="1">Uncharacterized protein</fullName>
    </submittedName>
</protein>
<dbReference type="EMBL" id="BAABIC010000008">
    <property type="protein sequence ID" value="GAA4690006.1"/>
    <property type="molecule type" value="Genomic_DNA"/>
</dbReference>
<keyword evidence="2" id="KW-1185">Reference proteome</keyword>
<evidence type="ECO:0000313" key="2">
    <source>
        <dbReference type="Proteomes" id="UP001500325"/>
    </source>
</evidence>
<organism evidence="1 2">
    <name type="scientific">Pseudonocardia yuanmonensis</name>
    <dbReference type="NCBI Taxonomy" id="1095914"/>
    <lineage>
        <taxon>Bacteria</taxon>
        <taxon>Bacillati</taxon>
        <taxon>Actinomycetota</taxon>
        <taxon>Actinomycetes</taxon>
        <taxon>Pseudonocardiales</taxon>
        <taxon>Pseudonocardiaceae</taxon>
        <taxon>Pseudonocardia</taxon>
    </lineage>
</organism>
<accession>A0ABP8WIY8</accession>
<sequence length="168" mass="17960">MGLRVLAPDPAALERGQGRHLVVGELEAEQVEVGALPLRVRGLFGIGTAPSCTCQRRIACAGVTPWASAMRTTVGAASSSPRPSGLQLSVTIASSACTSRSAACGKYGCISTWFNAGTTPVSSTSRRRWVSVKFETPIDRTRPFSRSRIIAFQLSTYLSRRGSGQWTR</sequence>
<name>A0ABP8WIY8_9PSEU</name>
<proteinExistence type="predicted"/>
<comment type="caution">
    <text evidence="1">The sequence shown here is derived from an EMBL/GenBank/DDBJ whole genome shotgun (WGS) entry which is preliminary data.</text>
</comment>
<dbReference type="Proteomes" id="UP001500325">
    <property type="component" value="Unassembled WGS sequence"/>
</dbReference>
<gene>
    <name evidence="1" type="ORF">GCM10023215_28040</name>
</gene>